<name>A0AAV1WXI1_LUPLU</name>
<dbReference type="Gene3D" id="3.30.730.10">
    <property type="entry name" value="AP2/ERF domain"/>
    <property type="match status" value="2"/>
</dbReference>
<keyword evidence="5" id="KW-0804">Transcription</keyword>
<dbReference type="FunFam" id="3.30.730.10:FF:000003">
    <property type="entry name" value="AP2-like ethylene-responsive transcription factor ANT"/>
    <property type="match status" value="1"/>
</dbReference>
<dbReference type="AlphaFoldDB" id="A0AAV1WXI1"/>
<dbReference type="InterPro" id="IPR036955">
    <property type="entry name" value="AP2/ERF_dom_sf"/>
</dbReference>
<keyword evidence="4" id="KW-0238">DNA-binding</keyword>
<dbReference type="GO" id="GO:0003677">
    <property type="term" value="F:DNA binding"/>
    <property type="evidence" value="ECO:0007669"/>
    <property type="project" value="UniProtKB-KW"/>
</dbReference>
<evidence type="ECO:0000256" key="4">
    <source>
        <dbReference type="ARBA" id="ARBA00023125"/>
    </source>
</evidence>
<organism evidence="9 10">
    <name type="scientific">Lupinus luteus</name>
    <name type="common">European yellow lupine</name>
    <dbReference type="NCBI Taxonomy" id="3873"/>
    <lineage>
        <taxon>Eukaryota</taxon>
        <taxon>Viridiplantae</taxon>
        <taxon>Streptophyta</taxon>
        <taxon>Embryophyta</taxon>
        <taxon>Tracheophyta</taxon>
        <taxon>Spermatophyta</taxon>
        <taxon>Magnoliopsida</taxon>
        <taxon>eudicotyledons</taxon>
        <taxon>Gunneridae</taxon>
        <taxon>Pentapetalae</taxon>
        <taxon>rosids</taxon>
        <taxon>fabids</taxon>
        <taxon>Fabales</taxon>
        <taxon>Fabaceae</taxon>
        <taxon>Papilionoideae</taxon>
        <taxon>50 kb inversion clade</taxon>
        <taxon>genistoids sensu lato</taxon>
        <taxon>core genistoids</taxon>
        <taxon>Genisteae</taxon>
        <taxon>Lupinus</taxon>
    </lineage>
</organism>
<reference evidence="9 10" key="1">
    <citation type="submission" date="2024-03" db="EMBL/GenBank/DDBJ databases">
        <authorList>
            <person name="Martinez-Hernandez J."/>
        </authorList>
    </citation>
    <scope>NUCLEOTIDE SEQUENCE [LARGE SCALE GENOMIC DNA]</scope>
</reference>
<dbReference type="PANTHER" id="PTHR32467">
    <property type="entry name" value="AP2-LIKE ETHYLENE-RESPONSIVE TRANSCRIPTION FACTOR"/>
    <property type="match status" value="1"/>
</dbReference>
<dbReference type="PROSITE" id="PS51032">
    <property type="entry name" value="AP2_ERF"/>
    <property type="match status" value="2"/>
</dbReference>
<evidence type="ECO:0000313" key="9">
    <source>
        <dbReference type="EMBL" id="CAL0314121.1"/>
    </source>
</evidence>
<dbReference type="EMBL" id="CAXHTB010000010">
    <property type="protein sequence ID" value="CAL0314121.1"/>
    <property type="molecule type" value="Genomic_DNA"/>
</dbReference>
<dbReference type="SUPFAM" id="SSF54171">
    <property type="entry name" value="DNA-binding domain"/>
    <property type="match status" value="2"/>
</dbReference>
<evidence type="ECO:0000259" key="8">
    <source>
        <dbReference type="PROSITE" id="PS51032"/>
    </source>
</evidence>
<keyword evidence="3" id="KW-0805">Transcription regulation</keyword>
<dbReference type="InterPro" id="IPR016177">
    <property type="entry name" value="DNA-bd_dom_sf"/>
</dbReference>
<keyword evidence="6" id="KW-0539">Nucleus</keyword>
<feature type="domain" description="AP2/ERF" evidence="8">
    <location>
        <begin position="235"/>
        <end position="301"/>
    </location>
</feature>
<dbReference type="GO" id="GO:0005634">
    <property type="term" value="C:nucleus"/>
    <property type="evidence" value="ECO:0007669"/>
    <property type="project" value="UniProtKB-SubCell"/>
</dbReference>
<feature type="region of interest" description="Disordered" evidence="7">
    <location>
        <begin position="66"/>
        <end position="87"/>
    </location>
</feature>
<feature type="region of interest" description="Disordered" evidence="7">
    <location>
        <begin position="422"/>
        <end position="448"/>
    </location>
</feature>
<evidence type="ECO:0000256" key="5">
    <source>
        <dbReference type="ARBA" id="ARBA00023163"/>
    </source>
</evidence>
<evidence type="ECO:0000256" key="2">
    <source>
        <dbReference type="ARBA" id="ARBA00022737"/>
    </source>
</evidence>
<evidence type="ECO:0000256" key="6">
    <source>
        <dbReference type="ARBA" id="ARBA00023242"/>
    </source>
</evidence>
<dbReference type="PANTHER" id="PTHR32467:SF222">
    <property type="entry name" value="AP2-LIKE ETHYLENE-RESPONSIVE TRANSCRIPTION FACTOR AIL7"/>
    <property type="match status" value="1"/>
</dbReference>
<evidence type="ECO:0000313" key="10">
    <source>
        <dbReference type="Proteomes" id="UP001497480"/>
    </source>
</evidence>
<dbReference type="SMART" id="SM00380">
    <property type="entry name" value="AP2"/>
    <property type="match status" value="2"/>
</dbReference>
<gene>
    <name evidence="9" type="ORF">LLUT_LOCUS15181</name>
</gene>
<dbReference type="FunFam" id="3.30.730.10:FF:000002">
    <property type="entry name" value="AP2-like ethylene-responsive transcription factor"/>
    <property type="match status" value="1"/>
</dbReference>
<proteinExistence type="predicted"/>
<dbReference type="InterPro" id="IPR001471">
    <property type="entry name" value="AP2/ERF_dom"/>
</dbReference>
<dbReference type="Pfam" id="PF00847">
    <property type="entry name" value="AP2"/>
    <property type="match status" value="2"/>
</dbReference>
<comment type="caution">
    <text evidence="9">The sequence shown here is derived from an EMBL/GenBank/DDBJ whole genome shotgun (WGS) entry which is preliminary data.</text>
</comment>
<dbReference type="CDD" id="cd00018">
    <property type="entry name" value="AP2"/>
    <property type="match status" value="2"/>
</dbReference>
<dbReference type="GO" id="GO:0003700">
    <property type="term" value="F:DNA-binding transcription factor activity"/>
    <property type="evidence" value="ECO:0007669"/>
    <property type="project" value="InterPro"/>
</dbReference>
<feature type="compositionally biased region" description="Low complexity" evidence="7">
    <location>
        <begin position="427"/>
        <end position="440"/>
    </location>
</feature>
<dbReference type="PRINTS" id="PR00367">
    <property type="entry name" value="ETHRSPELEMNT"/>
</dbReference>
<sequence>MDRSTTSNWLSFSLSPMEMLRSSQPQFIQYDTASATTPSHYFLDNYYANGWGNPKSQVLYGVQMDQNDSNKGQAPPQSMAELPSSLNHPPPQAVPKLEDFFADSSSSMMRYSDSQTETQDSSLTHIYEHGGSAAYFGGNDHQDLKAIAGFQAFSTNSGSEVDDSGSIGKSQPTCNEFGTHSIESSAHELAFSVSCGGANGALSLGVAQSSEKAVVAADSDSSKKIADTFGQRTSIYRGVTRHRWTGRYEAHLWDNSCRREGQARKGRQVYLGGYDKEEKAARAYDLAALKYWGPTATTNFPISNYSKEVEEMQHVTKQEFIASLRRKSSGFSRGASIYRGVTRHHQQGRWQARIGRVAGNKDLYLGTFATEEEAAEAYDIAAIKFRGANAVTNFEMNRYDVDAIMNSSLPVGGAAKRLKLSLESEQKQQSLSNAQQHQQQPHCGNMNNNSIDFSAIHQPIASIPYGIPYDSSSSTEYYHHNLFHHFYPTVNAGPAESGVTSTGANGLNALPASAAPEFYIWPHQSY</sequence>
<keyword evidence="10" id="KW-1185">Reference proteome</keyword>
<keyword evidence="2" id="KW-0677">Repeat</keyword>
<feature type="domain" description="AP2/ERF" evidence="8">
    <location>
        <begin position="337"/>
        <end position="395"/>
    </location>
</feature>
<dbReference type="Proteomes" id="UP001497480">
    <property type="component" value="Unassembled WGS sequence"/>
</dbReference>
<feature type="compositionally biased region" description="Polar residues" evidence="7">
    <location>
        <begin position="66"/>
        <end position="76"/>
    </location>
</feature>
<evidence type="ECO:0000256" key="3">
    <source>
        <dbReference type="ARBA" id="ARBA00023015"/>
    </source>
</evidence>
<evidence type="ECO:0000256" key="1">
    <source>
        <dbReference type="ARBA" id="ARBA00004123"/>
    </source>
</evidence>
<comment type="subcellular location">
    <subcellularLocation>
        <location evidence="1">Nucleus</location>
    </subcellularLocation>
</comment>
<protein>
    <recommendedName>
        <fullName evidence="8">AP2/ERF domain-containing protein</fullName>
    </recommendedName>
</protein>
<evidence type="ECO:0000256" key="7">
    <source>
        <dbReference type="SAM" id="MobiDB-lite"/>
    </source>
</evidence>
<accession>A0AAV1WXI1</accession>